<dbReference type="InterPro" id="IPR036388">
    <property type="entry name" value="WH-like_DNA-bd_sf"/>
</dbReference>
<reference evidence="2 4" key="2">
    <citation type="submission" date="2019-05" db="EMBL/GenBank/DDBJ databases">
        <title>Pasteurellaceae isolates from reptiles.</title>
        <authorList>
            <person name="Bojesen A.M."/>
            <person name="Lund E."/>
        </authorList>
    </citation>
    <scope>NUCLEOTIDE SEQUENCE [LARGE SCALE GENOMIC DNA]</scope>
    <source>
        <strain evidence="2 4">ELNT2x</strain>
    </source>
</reference>
<dbReference type="Pfam" id="PF13412">
    <property type="entry name" value="HTH_24"/>
    <property type="match status" value="1"/>
</dbReference>
<evidence type="ECO:0000313" key="3">
    <source>
        <dbReference type="Proteomes" id="UP000294619"/>
    </source>
</evidence>
<organism evidence="1 3">
    <name type="scientific">Testudinibacter aquarius</name>
    <dbReference type="NCBI Taxonomy" id="1524974"/>
    <lineage>
        <taxon>Bacteria</taxon>
        <taxon>Pseudomonadati</taxon>
        <taxon>Pseudomonadota</taxon>
        <taxon>Gammaproteobacteria</taxon>
        <taxon>Pasteurellales</taxon>
        <taxon>Pasteurellaceae</taxon>
        <taxon>Testudinibacter</taxon>
    </lineage>
</organism>
<comment type="caution">
    <text evidence="1">The sequence shown here is derived from an EMBL/GenBank/DDBJ whole genome shotgun (WGS) entry which is preliminary data.</text>
</comment>
<dbReference type="Proteomes" id="UP000305526">
    <property type="component" value="Unassembled WGS sequence"/>
</dbReference>
<evidence type="ECO:0000313" key="1">
    <source>
        <dbReference type="EMBL" id="TCV89197.1"/>
    </source>
</evidence>
<gene>
    <name evidence="1" type="ORF">EDC16_10274</name>
    <name evidence="2" type="ORF">FHQ21_06235</name>
</gene>
<reference evidence="1 3" key="1">
    <citation type="submission" date="2019-03" db="EMBL/GenBank/DDBJ databases">
        <title>Genomic Encyclopedia of Type Strains, Phase IV (KMG-IV): sequencing the most valuable type-strain genomes for metagenomic binning, comparative biology and taxonomic classification.</title>
        <authorList>
            <person name="Goeker M."/>
        </authorList>
    </citation>
    <scope>NUCLEOTIDE SEQUENCE [LARGE SCALE GENOMIC DNA]</scope>
    <source>
        <strain evidence="1 3">DSM 28140</strain>
    </source>
</reference>
<dbReference type="SUPFAM" id="SSF46785">
    <property type="entry name" value="Winged helix' DNA-binding domain"/>
    <property type="match status" value="1"/>
</dbReference>
<evidence type="ECO:0000313" key="2">
    <source>
        <dbReference type="EMBL" id="TNG91956.1"/>
    </source>
</evidence>
<dbReference type="Gene3D" id="1.10.10.10">
    <property type="entry name" value="Winged helix-like DNA-binding domain superfamily/Winged helix DNA-binding domain"/>
    <property type="match status" value="1"/>
</dbReference>
<dbReference type="Proteomes" id="UP000294619">
    <property type="component" value="Unassembled WGS sequence"/>
</dbReference>
<dbReference type="InterPro" id="IPR036390">
    <property type="entry name" value="WH_DNA-bd_sf"/>
</dbReference>
<proteinExistence type="predicted"/>
<sequence>MPYSPPFQLTHKMISLVASISELLGRWSAGNPNGLVPILRRENRIRTIQASLAVEHNTLTLEQVTAVIEGKTVSDLTADCSTFIEFLLDTLQSALQQAILTEAIPMKTQEKTPEKILLLLQQNPNLTLSEVAKQINRSSSAVERAVAKLKQQGKLTFHGAKKNGAWEVKTKG</sequence>
<accession>A0A4R3YB10</accession>
<keyword evidence="4" id="KW-1185">Reference proteome</keyword>
<protein>
    <submittedName>
        <fullName evidence="1">Winged helix-turn-helix DNA-binding protein</fullName>
    </submittedName>
    <submittedName>
        <fullName evidence="2">Winged helix-turn-helix transcriptional regulator</fullName>
    </submittedName>
</protein>
<evidence type="ECO:0000313" key="4">
    <source>
        <dbReference type="Proteomes" id="UP000305526"/>
    </source>
</evidence>
<dbReference type="EMBL" id="SMCP01000002">
    <property type="protein sequence ID" value="TCV89197.1"/>
    <property type="molecule type" value="Genomic_DNA"/>
</dbReference>
<dbReference type="AlphaFoldDB" id="A0A4R3YB10"/>
<dbReference type="EMBL" id="VDGV01000044">
    <property type="protein sequence ID" value="TNG91956.1"/>
    <property type="molecule type" value="Genomic_DNA"/>
</dbReference>
<keyword evidence="1" id="KW-0238">DNA-binding</keyword>
<dbReference type="GO" id="GO:0003677">
    <property type="term" value="F:DNA binding"/>
    <property type="evidence" value="ECO:0007669"/>
    <property type="project" value="UniProtKB-KW"/>
</dbReference>
<dbReference type="RefSeq" id="WP_132964930.1">
    <property type="nucleotide sequence ID" value="NZ_LEKL01000001.1"/>
</dbReference>
<name>A0A4R3YB10_9PAST</name>